<keyword evidence="5" id="KW-0676">Redox-active center</keyword>
<gene>
    <name evidence="7" type="ORF">ACFPQ6_15515</name>
</gene>
<proteinExistence type="inferred from homology"/>
<keyword evidence="4" id="KW-1015">Disulfide bond</keyword>
<dbReference type="PANTHER" id="PTHR13887">
    <property type="entry name" value="GLUTATHIONE S-TRANSFERASE KAPPA"/>
    <property type="match status" value="1"/>
</dbReference>
<organism evidence="7 8">
    <name type="scientific">Deinococcus petrolearius</name>
    <dbReference type="NCBI Taxonomy" id="1751295"/>
    <lineage>
        <taxon>Bacteria</taxon>
        <taxon>Thermotogati</taxon>
        <taxon>Deinococcota</taxon>
        <taxon>Deinococci</taxon>
        <taxon>Deinococcales</taxon>
        <taxon>Deinococcaceae</taxon>
        <taxon>Deinococcus</taxon>
    </lineage>
</organism>
<dbReference type="EMBL" id="JBHSOH010000031">
    <property type="protein sequence ID" value="MFC5849713.1"/>
    <property type="molecule type" value="Genomic_DNA"/>
</dbReference>
<evidence type="ECO:0000256" key="3">
    <source>
        <dbReference type="ARBA" id="ARBA00023002"/>
    </source>
</evidence>
<protein>
    <submittedName>
        <fullName evidence="7">DsbA family protein</fullName>
    </submittedName>
</protein>
<dbReference type="PROSITE" id="PS51352">
    <property type="entry name" value="THIOREDOXIN_2"/>
    <property type="match status" value="1"/>
</dbReference>
<evidence type="ECO:0000256" key="5">
    <source>
        <dbReference type="ARBA" id="ARBA00023284"/>
    </source>
</evidence>
<keyword evidence="2" id="KW-0732">Signal</keyword>
<dbReference type="Gene3D" id="3.40.30.10">
    <property type="entry name" value="Glutaredoxin"/>
    <property type="match status" value="1"/>
</dbReference>
<keyword evidence="8" id="KW-1185">Reference proteome</keyword>
<dbReference type="InterPro" id="IPR036249">
    <property type="entry name" value="Thioredoxin-like_sf"/>
</dbReference>
<dbReference type="InterPro" id="IPR012336">
    <property type="entry name" value="Thioredoxin-like_fold"/>
</dbReference>
<keyword evidence="3" id="KW-0560">Oxidoreductase</keyword>
<dbReference type="PANTHER" id="PTHR13887:SF14">
    <property type="entry name" value="DISULFIDE BOND FORMATION PROTEIN D"/>
    <property type="match status" value="1"/>
</dbReference>
<dbReference type="Proteomes" id="UP001595979">
    <property type="component" value="Unassembled WGS sequence"/>
</dbReference>
<evidence type="ECO:0000256" key="1">
    <source>
        <dbReference type="ARBA" id="ARBA00005791"/>
    </source>
</evidence>
<comment type="similarity">
    <text evidence="1">Belongs to the thioredoxin family. DsbA subfamily.</text>
</comment>
<dbReference type="Pfam" id="PF13462">
    <property type="entry name" value="Thioredoxin_4"/>
    <property type="match status" value="1"/>
</dbReference>
<evidence type="ECO:0000313" key="7">
    <source>
        <dbReference type="EMBL" id="MFC5849713.1"/>
    </source>
</evidence>
<reference evidence="8" key="1">
    <citation type="journal article" date="2019" name="Int. J. Syst. Evol. Microbiol.">
        <title>The Global Catalogue of Microorganisms (GCM) 10K type strain sequencing project: providing services to taxonomists for standard genome sequencing and annotation.</title>
        <authorList>
            <consortium name="The Broad Institute Genomics Platform"/>
            <consortium name="The Broad Institute Genome Sequencing Center for Infectious Disease"/>
            <person name="Wu L."/>
            <person name="Ma J."/>
        </authorList>
    </citation>
    <scope>NUCLEOTIDE SEQUENCE [LARGE SCALE GENOMIC DNA]</scope>
    <source>
        <strain evidence="8">CGMCC 1.15053</strain>
    </source>
</reference>
<dbReference type="InterPro" id="IPR013766">
    <property type="entry name" value="Thioredoxin_domain"/>
</dbReference>
<evidence type="ECO:0000256" key="2">
    <source>
        <dbReference type="ARBA" id="ARBA00022729"/>
    </source>
</evidence>
<evidence type="ECO:0000259" key="6">
    <source>
        <dbReference type="PROSITE" id="PS51352"/>
    </source>
</evidence>
<evidence type="ECO:0000256" key="4">
    <source>
        <dbReference type="ARBA" id="ARBA00023157"/>
    </source>
</evidence>
<sequence length="222" mass="24720">MTKANKNVWILLMLGIIAIPVTLLLLGAANRAASPPVRTVQDTERFVRADSPFLGPADAKVTIVEFFDPECESCRAFEPVVMGLLKKYDGQVRLVARYFPLHTNSLLAAATIEAAAQEDEAKRWRMREYLFEKQPEWGEQQTSQQNKFLLYASDLGLEEQAVRTAMDSSAIRKLVERDRQDGEALGVRGTPTFFVNGKLMSELSSAALEQAIQSALNEGITR</sequence>
<comment type="caution">
    <text evidence="7">The sequence shown here is derived from an EMBL/GenBank/DDBJ whole genome shotgun (WGS) entry which is preliminary data.</text>
</comment>
<dbReference type="RefSeq" id="WP_380051079.1">
    <property type="nucleotide sequence ID" value="NZ_JBHSOH010000031.1"/>
</dbReference>
<accession>A0ABW1DLY6</accession>
<dbReference type="SUPFAM" id="SSF52833">
    <property type="entry name" value="Thioredoxin-like"/>
    <property type="match status" value="1"/>
</dbReference>
<evidence type="ECO:0000313" key="8">
    <source>
        <dbReference type="Proteomes" id="UP001595979"/>
    </source>
</evidence>
<feature type="domain" description="Thioredoxin" evidence="6">
    <location>
        <begin position="12"/>
        <end position="217"/>
    </location>
</feature>
<name>A0ABW1DLY6_9DEIO</name>